<sequence length="217" mass="23449">MKTINSYLKNLFFGTSILAVLALAFSCTEDTASEDIGSEELNAVSIKGKKARPIKAQLDFLFDYENTAPANIVPCPGTPPPGTIPELPNGFALFQTIVSGNMAHLGNLQPGSEFDDDKNEPISGSYLIPQTCDAIGTFPFEVRTTYLSVYVAANGDELHALENVRINFATGTFEGEAEVQIHDGNGRFKNATGKWVLKNGTFDSVGASWEIEGEITY</sequence>
<evidence type="ECO:0008006" key="4">
    <source>
        <dbReference type="Google" id="ProtNLM"/>
    </source>
</evidence>
<keyword evidence="3" id="KW-1185">Reference proteome</keyword>
<dbReference type="Proteomes" id="UP001174839">
    <property type="component" value="Unassembled WGS sequence"/>
</dbReference>
<proteinExistence type="predicted"/>
<evidence type="ECO:0000313" key="2">
    <source>
        <dbReference type="EMBL" id="MDM9632680.1"/>
    </source>
</evidence>
<dbReference type="PROSITE" id="PS51257">
    <property type="entry name" value="PROKAR_LIPOPROTEIN"/>
    <property type="match status" value="1"/>
</dbReference>
<evidence type="ECO:0000256" key="1">
    <source>
        <dbReference type="SAM" id="SignalP"/>
    </source>
</evidence>
<evidence type="ECO:0000313" key="3">
    <source>
        <dbReference type="Proteomes" id="UP001174839"/>
    </source>
</evidence>
<dbReference type="RefSeq" id="WP_289726044.1">
    <property type="nucleotide sequence ID" value="NZ_JAUDUY010000012.1"/>
</dbReference>
<feature type="chain" id="PRO_5045841455" description="Lipoprotein" evidence="1">
    <location>
        <begin position="33"/>
        <end position="217"/>
    </location>
</feature>
<gene>
    <name evidence="2" type="ORF">QU605_14475</name>
</gene>
<name>A0ABT7WIF5_9FLAO</name>
<dbReference type="EMBL" id="JAUDUY010000012">
    <property type="protein sequence ID" value="MDM9632680.1"/>
    <property type="molecule type" value="Genomic_DNA"/>
</dbReference>
<feature type="signal peptide" evidence="1">
    <location>
        <begin position="1"/>
        <end position="32"/>
    </location>
</feature>
<organism evidence="2 3">
    <name type="scientific">Robiginitalea aurantiaca</name>
    <dbReference type="NCBI Taxonomy" id="3056915"/>
    <lineage>
        <taxon>Bacteria</taxon>
        <taxon>Pseudomonadati</taxon>
        <taxon>Bacteroidota</taxon>
        <taxon>Flavobacteriia</taxon>
        <taxon>Flavobacteriales</taxon>
        <taxon>Flavobacteriaceae</taxon>
        <taxon>Robiginitalea</taxon>
    </lineage>
</organism>
<reference evidence="2" key="1">
    <citation type="submission" date="2023-06" db="EMBL/GenBank/DDBJ databases">
        <title>Robiginitalea aurantiacus sp. nov. and Algoriphagus sediminis sp. nov., isolated from coastal sediment.</title>
        <authorList>
            <person name="Zhou Z.Y."/>
            <person name="An J."/>
            <person name="Jia Y.W."/>
            <person name="Du Z.J."/>
        </authorList>
    </citation>
    <scope>NUCLEOTIDE SEQUENCE</scope>
    <source>
        <strain evidence="2">M39</strain>
    </source>
</reference>
<keyword evidence="1" id="KW-0732">Signal</keyword>
<protein>
    <recommendedName>
        <fullName evidence="4">Lipoprotein</fullName>
    </recommendedName>
</protein>
<accession>A0ABT7WIF5</accession>
<comment type="caution">
    <text evidence="2">The sequence shown here is derived from an EMBL/GenBank/DDBJ whole genome shotgun (WGS) entry which is preliminary data.</text>
</comment>